<dbReference type="GO" id="GO:0061630">
    <property type="term" value="F:ubiquitin protein ligase activity"/>
    <property type="evidence" value="ECO:0007669"/>
    <property type="project" value="TreeGrafter"/>
</dbReference>
<keyword evidence="6 11" id="KW-0863">Zinc-finger</keyword>
<evidence type="ECO:0000259" key="15">
    <source>
        <dbReference type="PROSITE" id="PS51140"/>
    </source>
</evidence>
<evidence type="ECO:0000256" key="6">
    <source>
        <dbReference type="ARBA" id="ARBA00022771"/>
    </source>
</evidence>
<evidence type="ECO:0000256" key="2">
    <source>
        <dbReference type="ARBA" id="ARBA00004906"/>
    </source>
</evidence>
<dbReference type="Pfam" id="PF02845">
    <property type="entry name" value="CUE"/>
    <property type="match status" value="1"/>
</dbReference>
<dbReference type="GO" id="GO:0043130">
    <property type="term" value="F:ubiquitin binding"/>
    <property type="evidence" value="ECO:0007669"/>
    <property type="project" value="InterPro"/>
</dbReference>
<dbReference type="EnsemblPlants" id="AUR62002199-RA">
    <property type="protein sequence ID" value="AUR62002199-RA:cds"/>
    <property type="gene ID" value="AUR62002199"/>
</dbReference>
<keyword evidence="7" id="KW-0833">Ubl conjugation pathway</keyword>
<dbReference type="Gene3D" id="3.30.40.10">
    <property type="entry name" value="Zinc/RING finger domain, C3HC4 (zinc finger)"/>
    <property type="match status" value="1"/>
</dbReference>
<dbReference type="GO" id="GO:0016567">
    <property type="term" value="P:protein ubiquitination"/>
    <property type="evidence" value="ECO:0007669"/>
    <property type="project" value="TreeGrafter"/>
</dbReference>
<dbReference type="PROSITE" id="PS51140">
    <property type="entry name" value="CUE"/>
    <property type="match status" value="1"/>
</dbReference>
<keyword evidence="17" id="KW-1185">Reference proteome</keyword>
<keyword evidence="9 13" id="KW-1133">Transmembrane helix</keyword>
<feature type="region of interest" description="Disordered" evidence="12">
    <location>
        <begin position="1"/>
        <end position="105"/>
    </location>
</feature>
<evidence type="ECO:0000256" key="11">
    <source>
        <dbReference type="PROSITE-ProRule" id="PRU00175"/>
    </source>
</evidence>
<organism evidence="16 17">
    <name type="scientific">Chenopodium quinoa</name>
    <name type="common">Quinoa</name>
    <dbReference type="NCBI Taxonomy" id="63459"/>
    <lineage>
        <taxon>Eukaryota</taxon>
        <taxon>Viridiplantae</taxon>
        <taxon>Streptophyta</taxon>
        <taxon>Embryophyta</taxon>
        <taxon>Tracheophyta</taxon>
        <taxon>Spermatophyta</taxon>
        <taxon>Magnoliopsida</taxon>
        <taxon>eudicotyledons</taxon>
        <taxon>Gunneridae</taxon>
        <taxon>Pentapetalae</taxon>
        <taxon>Caryophyllales</taxon>
        <taxon>Chenopodiaceae</taxon>
        <taxon>Chenopodioideae</taxon>
        <taxon>Atripliceae</taxon>
        <taxon>Chenopodium</taxon>
    </lineage>
</organism>
<dbReference type="Pfam" id="PF25563">
    <property type="entry name" value="TPR_SYVN1_N"/>
    <property type="match status" value="1"/>
</dbReference>
<keyword evidence="10 13" id="KW-0472">Membrane</keyword>
<dbReference type="PANTHER" id="PTHR15067:SF4">
    <property type="entry name" value="E3 UBIQUITIN-PROTEIN LIGASE RNF8"/>
    <property type="match status" value="1"/>
</dbReference>
<feature type="compositionally biased region" description="Basic and acidic residues" evidence="12">
    <location>
        <begin position="68"/>
        <end position="83"/>
    </location>
</feature>
<dbReference type="Gene3D" id="1.10.8.10">
    <property type="entry name" value="DNA helicase RuvA subunit, C-terminal domain"/>
    <property type="match status" value="1"/>
</dbReference>
<comment type="subcellular location">
    <subcellularLocation>
        <location evidence="1">Membrane</location>
        <topology evidence="1">Multi-pass membrane protein</topology>
    </subcellularLocation>
</comment>
<dbReference type="FunFam" id="3.30.40.10:FF:000259">
    <property type="entry name" value="E3 ubiquitin protein ligase RIN2"/>
    <property type="match status" value="1"/>
</dbReference>
<dbReference type="InterPro" id="IPR001841">
    <property type="entry name" value="Znf_RING"/>
</dbReference>
<feature type="domain" description="RING-type" evidence="14">
    <location>
        <begin position="694"/>
        <end position="750"/>
    </location>
</feature>
<accession>A0A803KT41</accession>
<evidence type="ECO:0000259" key="14">
    <source>
        <dbReference type="PROSITE" id="PS50089"/>
    </source>
</evidence>
<evidence type="ECO:0000313" key="17">
    <source>
        <dbReference type="Proteomes" id="UP000596660"/>
    </source>
</evidence>
<feature type="transmembrane region" description="Helical" evidence="13">
    <location>
        <begin position="442"/>
        <end position="462"/>
    </location>
</feature>
<dbReference type="InterPro" id="IPR024766">
    <property type="entry name" value="Znf_RING_H2"/>
</dbReference>
<evidence type="ECO:0000256" key="13">
    <source>
        <dbReference type="SAM" id="Phobius"/>
    </source>
</evidence>
<evidence type="ECO:0000256" key="4">
    <source>
        <dbReference type="ARBA" id="ARBA00022692"/>
    </source>
</evidence>
<name>A0A803KT41_CHEQI</name>
<evidence type="ECO:0000256" key="8">
    <source>
        <dbReference type="ARBA" id="ARBA00022833"/>
    </source>
</evidence>
<feature type="transmembrane region" description="Helical" evidence="13">
    <location>
        <begin position="474"/>
        <end position="494"/>
    </location>
</feature>
<dbReference type="Pfam" id="PF12678">
    <property type="entry name" value="zf-rbx1"/>
    <property type="match status" value="1"/>
</dbReference>
<protein>
    <submittedName>
        <fullName evidence="16">Uncharacterized protein</fullName>
    </submittedName>
</protein>
<reference evidence="16" key="1">
    <citation type="journal article" date="2017" name="Nature">
        <title>The genome of Chenopodium quinoa.</title>
        <authorList>
            <person name="Jarvis D.E."/>
            <person name="Ho Y.S."/>
            <person name="Lightfoot D.J."/>
            <person name="Schmoeckel S.M."/>
            <person name="Li B."/>
            <person name="Borm T.J.A."/>
            <person name="Ohyanagi H."/>
            <person name="Mineta K."/>
            <person name="Michell C.T."/>
            <person name="Saber N."/>
            <person name="Kharbatia N.M."/>
            <person name="Rupper R.R."/>
            <person name="Sharp A.R."/>
            <person name="Dally N."/>
            <person name="Boughton B.A."/>
            <person name="Woo Y.H."/>
            <person name="Gao G."/>
            <person name="Schijlen E.G.W.M."/>
            <person name="Guo X."/>
            <person name="Momin A.A."/>
            <person name="Negrao S."/>
            <person name="Al-Babili S."/>
            <person name="Gehring C."/>
            <person name="Roessner U."/>
            <person name="Jung C."/>
            <person name="Murphy K."/>
            <person name="Arold S.T."/>
            <person name="Gojobori T."/>
            <person name="van der Linden C.G."/>
            <person name="van Loo E.N."/>
            <person name="Jellen E.N."/>
            <person name="Maughan P.J."/>
            <person name="Tester M."/>
        </authorList>
    </citation>
    <scope>NUCLEOTIDE SEQUENCE [LARGE SCALE GENOMIC DNA]</scope>
    <source>
        <strain evidence="16">cv. PI 614886</strain>
    </source>
</reference>
<dbReference type="SMART" id="SM00184">
    <property type="entry name" value="RING"/>
    <property type="match status" value="1"/>
</dbReference>
<keyword evidence="8" id="KW-0862">Zinc</keyword>
<dbReference type="GO" id="GO:0034052">
    <property type="term" value="P:positive regulation of plant-type hypersensitive response"/>
    <property type="evidence" value="ECO:0007669"/>
    <property type="project" value="TreeGrafter"/>
</dbReference>
<feature type="compositionally biased region" description="Low complexity" evidence="12">
    <location>
        <begin position="265"/>
        <end position="277"/>
    </location>
</feature>
<dbReference type="Gramene" id="AUR62002199-RA">
    <property type="protein sequence ID" value="AUR62002199-RA:cds"/>
    <property type="gene ID" value="AUR62002199"/>
</dbReference>
<dbReference type="PROSITE" id="PS50089">
    <property type="entry name" value="ZF_RING_2"/>
    <property type="match status" value="1"/>
</dbReference>
<feature type="compositionally biased region" description="Acidic residues" evidence="12">
    <location>
        <begin position="193"/>
        <end position="202"/>
    </location>
</feature>
<feature type="compositionally biased region" description="Basic and acidic residues" evidence="12">
    <location>
        <begin position="361"/>
        <end position="372"/>
    </location>
</feature>
<dbReference type="InterPro" id="IPR013083">
    <property type="entry name" value="Znf_RING/FYVE/PHD"/>
</dbReference>
<keyword evidence="5" id="KW-0479">Metal-binding</keyword>
<feature type="compositionally biased region" description="Polar residues" evidence="12">
    <location>
        <begin position="253"/>
        <end position="264"/>
    </location>
</feature>
<dbReference type="GO" id="GO:0006511">
    <property type="term" value="P:ubiquitin-dependent protein catabolic process"/>
    <property type="evidence" value="ECO:0007669"/>
    <property type="project" value="TreeGrafter"/>
</dbReference>
<dbReference type="GO" id="GO:0000151">
    <property type="term" value="C:ubiquitin ligase complex"/>
    <property type="evidence" value="ECO:0007669"/>
    <property type="project" value="TreeGrafter"/>
</dbReference>
<feature type="compositionally biased region" description="Basic and acidic residues" evidence="12">
    <location>
        <begin position="168"/>
        <end position="179"/>
    </location>
</feature>
<dbReference type="GO" id="GO:0005886">
    <property type="term" value="C:plasma membrane"/>
    <property type="evidence" value="ECO:0007669"/>
    <property type="project" value="TreeGrafter"/>
</dbReference>
<evidence type="ECO:0000256" key="12">
    <source>
        <dbReference type="SAM" id="MobiDB-lite"/>
    </source>
</evidence>
<keyword evidence="3" id="KW-0808">Transferase</keyword>
<dbReference type="SUPFAM" id="SSF57850">
    <property type="entry name" value="RING/U-box"/>
    <property type="match status" value="1"/>
</dbReference>
<dbReference type="GO" id="GO:0005829">
    <property type="term" value="C:cytosol"/>
    <property type="evidence" value="ECO:0007669"/>
    <property type="project" value="TreeGrafter"/>
</dbReference>
<evidence type="ECO:0000256" key="10">
    <source>
        <dbReference type="ARBA" id="ARBA00023136"/>
    </source>
</evidence>
<dbReference type="AlphaFoldDB" id="A0A803KT41"/>
<evidence type="ECO:0000256" key="9">
    <source>
        <dbReference type="ARBA" id="ARBA00022989"/>
    </source>
</evidence>
<dbReference type="CDD" id="cd16455">
    <property type="entry name" value="RING-H2_AMFR"/>
    <property type="match status" value="1"/>
</dbReference>
<dbReference type="GO" id="GO:0008270">
    <property type="term" value="F:zinc ion binding"/>
    <property type="evidence" value="ECO:0007669"/>
    <property type="project" value="UniProtKB-KW"/>
</dbReference>
<evidence type="ECO:0000256" key="5">
    <source>
        <dbReference type="ARBA" id="ARBA00022723"/>
    </source>
</evidence>
<feature type="compositionally biased region" description="Acidic residues" evidence="12">
    <location>
        <begin position="131"/>
        <end position="167"/>
    </location>
</feature>
<feature type="compositionally biased region" description="Basic and acidic residues" evidence="12">
    <location>
        <begin position="329"/>
        <end position="346"/>
    </location>
</feature>
<evidence type="ECO:0000256" key="7">
    <source>
        <dbReference type="ARBA" id="ARBA00022786"/>
    </source>
</evidence>
<proteinExistence type="predicted"/>
<feature type="compositionally biased region" description="Polar residues" evidence="12">
    <location>
        <begin position="222"/>
        <end position="245"/>
    </location>
</feature>
<feature type="compositionally biased region" description="Basic and acidic residues" evidence="12">
    <location>
        <begin position="283"/>
        <end position="300"/>
    </location>
</feature>
<dbReference type="InterPro" id="IPR003892">
    <property type="entry name" value="CUE"/>
</dbReference>
<comment type="pathway">
    <text evidence="2">Protein modification; protein ubiquitination.</text>
</comment>
<evidence type="ECO:0000256" key="3">
    <source>
        <dbReference type="ARBA" id="ARBA00022679"/>
    </source>
</evidence>
<keyword evidence="4 13" id="KW-0812">Transmembrane</keyword>
<dbReference type="Proteomes" id="UP000596660">
    <property type="component" value="Unplaced"/>
</dbReference>
<feature type="domain" description="CUE" evidence="15">
    <location>
        <begin position="912"/>
        <end position="952"/>
    </location>
</feature>
<evidence type="ECO:0000313" key="16">
    <source>
        <dbReference type="EnsemblPlants" id="AUR62002199-RA:cds"/>
    </source>
</evidence>
<evidence type="ECO:0000256" key="1">
    <source>
        <dbReference type="ARBA" id="ARBA00004141"/>
    </source>
</evidence>
<feature type="region of interest" description="Disordered" evidence="12">
    <location>
        <begin position="126"/>
        <end position="372"/>
    </location>
</feature>
<dbReference type="PANTHER" id="PTHR15067">
    <property type="entry name" value="E3 UBIQUITIN-PROTEIN LIGASE RNF8"/>
    <property type="match status" value="1"/>
</dbReference>
<dbReference type="InterPro" id="IPR057992">
    <property type="entry name" value="TPR_SYVN1_N"/>
</dbReference>
<sequence length="952" mass="106090">MYVTSHEPIEGTNKTPFKCIAGNELTPAQRKELKKRFGGPKVYKPSPELSKPTEEEPFRRSPRLKGIVIHDREAEERLPRAEKVNANTHKGKGKLTAADKGKAKVGDETGNLANLVRKIKERVRSLRDDSDVFSDEDGDTESSDSELSDFELEVDEGEEDLYSDDDEQWLKKNLDHINSEVKGSLRGVSEGGDQSDDEDTGFDIERNLQKIEAALKLPQYQPPTTAQAGSSNASPATAVSSQPATRTEPLPTQPVTRSNRSLSQPTRVPTTTPPKVKIQTRVLEAKAKEAAAEKEQRITERQFTTKRMGRQSTKLDRARSKSRGRKRQRSSDTEQSNKKLRKDSLQKRKAIKLPRKSINKKNKDARKGEGDRVIPNLKPKHLFSGKRSIAISAACTVVSMIGLQCWTEISLEKFKVDGLIGSDTLYSENASHIIELLLRSHATITLLALCLINAFVLFILSIKGTFLPLIIPPAIIQATLWMTWLTVLCFLKMFQALARDRLERLNASPSATLWTYFRVYSALLLVLAFDCLWIWFCAAVSGPLVSSTYWLLFFEPLSIAFETLQAIVVHGFQLMDIWLHHSAAETSDSQRSKFFDTTAGSLWEWKSNVVRNMGFFLDMMTLLMALGHYVLIWWLHGMTFHLVDAILFLNIRALLSAVVKRIKGFVKLKIALGALHEALPDATTKEIQAYDDECAICRAMFNDIMVFVGYQQEPMAKAKRLPCNHLFHLACLRSWLDQGLNEVYSCPTCRKPLFVGRSESEASSHTRVVSSDEQLARQLSSGVDLVNAGGGGVFPNQNQNSPEVNTWRGAGADSSWLQPWPSQGLDGAGPSTAIRSAGLGRVQMMMRHLASVGENYAQTALEDTSWSLWPTNSSQATTSSTAFPPAAHRYPATTVTAHRRTASRPANDSIANLLAMAETVREVLPHIPDEMIFQDLQQTNSVAVTVNNLLQM</sequence>
<reference evidence="16" key="2">
    <citation type="submission" date="2021-03" db="UniProtKB">
        <authorList>
            <consortium name="EnsemblPlants"/>
        </authorList>
    </citation>
    <scope>IDENTIFICATION</scope>
</reference>
<feature type="compositionally biased region" description="Basic residues" evidence="12">
    <location>
        <begin position="347"/>
        <end position="360"/>
    </location>
</feature>
<feature type="transmembrane region" description="Helical" evidence="13">
    <location>
        <begin position="615"/>
        <end position="634"/>
    </location>
</feature>